<dbReference type="PANTHER" id="PTHR43464:SF19">
    <property type="entry name" value="UBIQUINONE BIOSYNTHESIS O-METHYLTRANSFERASE, MITOCHONDRIAL"/>
    <property type="match status" value="1"/>
</dbReference>
<dbReference type="EMBL" id="PVZC01000004">
    <property type="protein sequence ID" value="PRX98920.1"/>
    <property type="molecule type" value="Genomic_DNA"/>
</dbReference>
<evidence type="ECO:0000256" key="2">
    <source>
        <dbReference type="ARBA" id="ARBA00022679"/>
    </source>
</evidence>
<dbReference type="Pfam" id="PF13649">
    <property type="entry name" value="Methyltransf_25"/>
    <property type="match status" value="1"/>
</dbReference>
<sequence>MSDHSGQTQEGTQEEIWDARYRENERVWSGEPNAALVREAADLAPGRALDLGCGEGGDAVWLARQGWRVTAVDVSQVALDRAAGHAAEAGVADRVEWQRHDLGSSFPAGEYDLVSAHFLHSYGEFPRERILRAAAAAVAPGGVLLVVGHSDMPPGMAERHPDAYLPGPDEVLAGLELAPGAWEVLRCEEHPRVQTAPDGTIWNRTDNTVKVRRKV</sequence>
<dbReference type="Gene3D" id="3.40.50.150">
    <property type="entry name" value="Vaccinia Virus protein VP39"/>
    <property type="match status" value="1"/>
</dbReference>
<name>A0A2T0Q571_9ACTN</name>
<dbReference type="RefSeq" id="WP_106246531.1">
    <property type="nucleotide sequence ID" value="NZ_PVZC01000004.1"/>
</dbReference>
<dbReference type="AlphaFoldDB" id="A0A2T0Q571"/>
<organism evidence="5 6">
    <name type="scientific">Allonocardiopsis opalescens</name>
    <dbReference type="NCBI Taxonomy" id="1144618"/>
    <lineage>
        <taxon>Bacteria</taxon>
        <taxon>Bacillati</taxon>
        <taxon>Actinomycetota</taxon>
        <taxon>Actinomycetes</taxon>
        <taxon>Streptosporangiales</taxon>
        <taxon>Allonocardiopsis</taxon>
    </lineage>
</organism>
<comment type="caution">
    <text evidence="5">The sequence shown here is derived from an EMBL/GenBank/DDBJ whole genome shotgun (WGS) entry which is preliminary data.</text>
</comment>
<dbReference type="GO" id="GO:0032259">
    <property type="term" value="P:methylation"/>
    <property type="evidence" value="ECO:0007669"/>
    <property type="project" value="UniProtKB-KW"/>
</dbReference>
<evidence type="ECO:0000259" key="4">
    <source>
        <dbReference type="Pfam" id="PF13649"/>
    </source>
</evidence>
<dbReference type="InterPro" id="IPR041698">
    <property type="entry name" value="Methyltransf_25"/>
</dbReference>
<evidence type="ECO:0000313" key="6">
    <source>
        <dbReference type="Proteomes" id="UP000237846"/>
    </source>
</evidence>
<reference evidence="5 6" key="1">
    <citation type="submission" date="2018-03" db="EMBL/GenBank/DDBJ databases">
        <title>Genomic Encyclopedia of Archaeal and Bacterial Type Strains, Phase II (KMG-II): from individual species to whole genera.</title>
        <authorList>
            <person name="Goeker M."/>
        </authorList>
    </citation>
    <scope>NUCLEOTIDE SEQUENCE [LARGE SCALE GENOMIC DNA]</scope>
    <source>
        <strain evidence="5 6">DSM 45601</strain>
    </source>
</reference>
<evidence type="ECO:0000313" key="5">
    <source>
        <dbReference type="EMBL" id="PRX98920.1"/>
    </source>
</evidence>
<accession>A0A2T0Q571</accession>
<evidence type="ECO:0000256" key="1">
    <source>
        <dbReference type="ARBA" id="ARBA00022603"/>
    </source>
</evidence>
<dbReference type="OrthoDB" id="9786503at2"/>
<dbReference type="GO" id="GO:0008168">
    <property type="term" value="F:methyltransferase activity"/>
    <property type="evidence" value="ECO:0007669"/>
    <property type="project" value="UniProtKB-KW"/>
</dbReference>
<dbReference type="PANTHER" id="PTHR43464">
    <property type="entry name" value="METHYLTRANSFERASE"/>
    <property type="match status" value="1"/>
</dbReference>
<keyword evidence="6" id="KW-1185">Reference proteome</keyword>
<dbReference type="CDD" id="cd02440">
    <property type="entry name" value="AdoMet_MTases"/>
    <property type="match status" value="1"/>
</dbReference>
<evidence type="ECO:0000256" key="3">
    <source>
        <dbReference type="ARBA" id="ARBA00022691"/>
    </source>
</evidence>
<gene>
    <name evidence="5" type="ORF">CLV72_104500</name>
</gene>
<dbReference type="SUPFAM" id="SSF53335">
    <property type="entry name" value="S-adenosyl-L-methionine-dependent methyltransferases"/>
    <property type="match status" value="1"/>
</dbReference>
<keyword evidence="2 5" id="KW-0808">Transferase</keyword>
<feature type="domain" description="Methyltransferase" evidence="4">
    <location>
        <begin position="49"/>
        <end position="142"/>
    </location>
</feature>
<dbReference type="InterPro" id="IPR029063">
    <property type="entry name" value="SAM-dependent_MTases_sf"/>
</dbReference>
<protein>
    <submittedName>
        <fullName evidence="5">Methyltransferase family protein</fullName>
    </submittedName>
</protein>
<keyword evidence="3" id="KW-0949">S-adenosyl-L-methionine</keyword>
<proteinExistence type="predicted"/>
<keyword evidence="1 5" id="KW-0489">Methyltransferase</keyword>
<dbReference type="Proteomes" id="UP000237846">
    <property type="component" value="Unassembled WGS sequence"/>
</dbReference>